<dbReference type="EMBL" id="JBHRYJ010000004">
    <property type="protein sequence ID" value="MFC3677367.1"/>
    <property type="molecule type" value="Genomic_DNA"/>
</dbReference>
<comment type="caution">
    <text evidence="8">The sequence shown here is derived from an EMBL/GenBank/DDBJ whole genome shotgun (WGS) entry which is preliminary data.</text>
</comment>
<evidence type="ECO:0000256" key="1">
    <source>
        <dbReference type="ARBA" id="ARBA00005952"/>
    </source>
</evidence>
<name>A0ABV7VKN3_9PROT</name>
<evidence type="ECO:0000256" key="4">
    <source>
        <dbReference type="ARBA" id="ARBA00023015"/>
    </source>
</evidence>
<dbReference type="Pfam" id="PF01029">
    <property type="entry name" value="NusB"/>
    <property type="match status" value="1"/>
</dbReference>
<reference evidence="9" key="1">
    <citation type="journal article" date="2019" name="Int. J. Syst. Evol. Microbiol.">
        <title>The Global Catalogue of Microorganisms (GCM) 10K type strain sequencing project: providing services to taxonomists for standard genome sequencing and annotation.</title>
        <authorList>
            <consortium name="The Broad Institute Genomics Platform"/>
            <consortium name="The Broad Institute Genome Sequencing Center for Infectious Disease"/>
            <person name="Wu L."/>
            <person name="Ma J."/>
        </authorList>
    </citation>
    <scope>NUCLEOTIDE SEQUENCE [LARGE SCALE GENOMIC DNA]</scope>
    <source>
        <strain evidence="9">KCTC 42182</strain>
    </source>
</reference>
<keyword evidence="3 6" id="KW-0694">RNA-binding</keyword>
<dbReference type="InterPro" id="IPR006027">
    <property type="entry name" value="NusB_RsmB_TIM44"/>
</dbReference>
<evidence type="ECO:0000256" key="2">
    <source>
        <dbReference type="ARBA" id="ARBA00022814"/>
    </source>
</evidence>
<dbReference type="InterPro" id="IPR011605">
    <property type="entry name" value="NusB_fam"/>
</dbReference>
<keyword evidence="5 6" id="KW-0804">Transcription</keyword>
<evidence type="ECO:0000256" key="3">
    <source>
        <dbReference type="ARBA" id="ARBA00022884"/>
    </source>
</evidence>
<evidence type="ECO:0000259" key="7">
    <source>
        <dbReference type="Pfam" id="PF01029"/>
    </source>
</evidence>
<dbReference type="InterPro" id="IPR035926">
    <property type="entry name" value="NusB-like_sf"/>
</dbReference>
<feature type="domain" description="NusB/RsmB/TIM44" evidence="7">
    <location>
        <begin position="22"/>
        <end position="155"/>
    </location>
</feature>
<comment type="similarity">
    <text evidence="1 6">Belongs to the NusB family.</text>
</comment>
<keyword evidence="2 6" id="KW-0889">Transcription antitermination</keyword>
<sequence length="168" mass="18625">MSDGGQNRNNRTSRPAGRRSVARLFAVQALYEIEFGGGVPEAVIADFRAHRQTEEIDGVQMREADADWFGEIVRGVSRRQEEVDEAIRAAMPRAGAIDRMEAILRYALRCATYEILARIDVPATTVIDEYTGIVRAFFGPREIKLANGVIDAVARRLRPGEYAASQNG</sequence>
<accession>A0ABV7VKN3</accession>
<dbReference type="Proteomes" id="UP001595711">
    <property type="component" value="Unassembled WGS sequence"/>
</dbReference>
<dbReference type="NCBIfam" id="TIGR01951">
    <property type="entry name" value="nusB"/>
    <property type="match status" value="1"/>
</dbReference>
<evidence type="ECO:0000256" key="6">
    <source>
        <dbReference type="HAMAP-Rule" id="MF_00073"/>
    </source>
</evidence>
<dbReference type="HAMAP" id="MF_00073">
    <property type="entry name" value="NusB"/>
    <property type="match status" value="1"/>
</dbReference>
<organism evidence="8 9">
    <name type="scientific">Ferrovibrio xuzhouensis</name>
    <dbReference type="NCBI Taxonomy" id="1576914"/>
    <lineage>
        <taxon>Bacteria</taxon>
        <taxon>Pseudomonadati</taxon>
        <taxon>Pseudomonadota</taxon>
        <taxon>Alphaproteobacteria</taxon>
        <taxon>Rhodospirillales</taxon>
        <taxon>Rhodospirillaceae</taxon>
        <taxon>Ferrovibrio</taxon>
    </lineage>
</organism>
<evidence type="ECO:0000256" key="5">
    <source>
        <dbReference type="ARBA" id="ARBA00023163"/>
    </source>
</evidence>
<keyword evidence="4 6" id="KW-0805">Transcription regulation</keyword>
<dbReference type="RefSeq" id="WP_379728906.1">
    <property type="nucleotide sequence ID" value="NZ_JBHRYJ010000004.1"/>
</dbReference>
<dbReference type="Gene3D" id="1.10.940.10">
    <property type="entry name" value="NusB-like"/>
    <property type="match status" value="1"/>
</dbReference>
<keyword evidence="9" id="KW-1185">Reference proteome</keyword>
<proteinExistence type="inferred from homology"/>
<evidence type="ECO:0000313" key="8">
    <source>
        <dbReference type="EMBL" id="MFC3677367.1"/>
    </source>
</evidence>
<protein>
    <recommendedName>
        <fullName evidence="6">Transcription antitermination protein NusB</fullName>
    </recommendedName>
    <alternativeName>
        <fullName evidence="6">Antitermination factor NusB</fullName>
    </alternativeName>
</protein>
<comment type="function">
    <text evidence="6">Involved in transcription antitermination. Required for transcription of ribosomal RNA (rRNA) genes. Binds specifically to the boxA antiterminator sequence of the ribosomal RNA (rrn) operons.</text>
</comment>
<evidence type="ECO:0000313" key="9">
    <source>
        <dbReference type="Proteomes" id="UP001595711"/>
    </source>
</evidence>
<dbReference type="SUPFAM" id="SSF48013">
    <property type="entry name" value="NusB-like"/>
    <property type="match status" value="1"/>
</dbReference>
<gene>
    <name evidence="6 8" type="primary">nusB</name>
    <name evidence="8" type="ORF">ACFOOQ_17570</name>
</gene>